<dbReference type="EMBL" id="JAFNEN010005448">
    <property type="protein sequence ID" value="KAG8170443.1"/>
    <property type="molecule type" value="Genomic_DNA"/>
</dbReference>
<keyword evidence="2" id="KW-1185">Reference proteome</keyword>
<gene>
    <name evidence="1" type="ORF">JTE90_019620</name>
</gene>
<evidence type="ECO:0000313" key="1">
    <source>
        <dbReference type="EMBL" id="KAG8170443.1"/>
    </source>
</evidence>
<accession>A0AAV6TF52</accession>
<name>A0AAV6TF52_9ARAC</name>
<comment type="caution">
    <text evidence="1">The sequence shown here is derived from an EMBL/GenBank/DDBJ whole genome shotgun (WGS) entry which is preliminary data.</text>
</comment>
<dbReference type="Proteomes" id="UP000827092">
    <property type="component" value="Unassembled WGS sequence"/>
</dbReference>
<protein>
    <submittedName>
        <fullName evidence="1">Uncharacterized protein</fullName>
    </submittedName>
</protein>
<sequence length="60" mass="6666">VPPLVDQEVLCSILGDCLELMVAPRPQQEELQPEEMQLLPPPPLLLLLAPLLPPRPLKSH</sequence>
<proteinExistence type="predicted"/>
<feature type="non-terminal residue" evidence="1">
    <location>
        <position position="1"/>
    </location>
</feature>
<evidence type="ECO:0000313" key="2">
    <source>
        <dbReference type="Proteomes" id="UP000827092"/>
    </source>
</evidence>
<organism evidence="1 2">
    <name type="scientific">Oedothorax gibbosus</name>
    <dbReference type="NCBI Taxonomy" id="931172"/>
    <lineage>
        <taxon>Eukaryota</taxon>
        <taxon>Metazoa</taxon>
        <taxon>Ecdysozoa</taxon>
        <taxon>Arthropoda</taxon>
        <taxon>Chelicerata</taxon>
        <taxon>Arachnida</taxon>
        <taxon>Araneae</taxon>
        <taxon>Araneomorphae</taxon>
        <taxon>Entelegynae</taxon>
        <taxon>Araneoidea</taxon>
        <taxon>Linyphiidae</taxon>
        <taxon>Erigoninae</taxon>
        <taxon>Oedothorax</taxon>
    </lineage>
</organism>
<reference evidence="1 2" key="1">
    <citation type="journal article" date="2022" name="Nat. Ecol. Evol.">
        <title>A masculinizing supergene underlies an exaggerated male reproductive morph in a spider.</title>
        <authorList>
            <person name="Hendrickx F."/>
            <person name="De Corte Z."/>
            <person name="Sonet G."/>
            <person name="Van Belleghem S.M."/>
            <person name="Kostlbacher S."/>
            <person name="Vangestel C."/>
        </authorList>
    </citation>
    <scope>NUCLEOTIDE SEQUENCE [LARGE SCALE GENOMIC DNA]</scope>
    <source>
        <strain evidence="1">W744_W776</strain>
    </source>
</reference>
<dbReference type="AlphaFoldDB" id="A0AAV6TF52"/>